<proteinExistence type="predicted"/>
<evidence type="ECO:0000256" key="2">
    <source>
        <dbReference type="SAM" id="Phobius"/>
    </source>
</evidence>
<protein>
    <recommendedName>
        <fullName evidence="5">G-protein coupled receptors family 1 profile domain-containing protein</fullName>
    </recommendedName>
</protein>
<evidence type="ECO:0000313" key="3">
    <source>
        <dbReference type="EMBL" id="ORZ33413.1"/>
    </source>
</evidence>
<organism evidence="3 4">
    <name type="scientific">Catenaria anguillulae PL171</name>
    <dbReference type="NCBI Taxonomy" id="765915"/>
    <lineage>
        <taxon>Eukaryota</taxon>
        <taxon>Fungi</taxon>
        <taxon>Fungi incertae sedis</taxon>
        <taxon>Blastocladiomycota</taxon>
        <taxon>Blastocladiomycetes</taxon>
        <taxon>Blastocladiales</taxon>
        <taxon>Catenariaceae</taxon>
        <taxon>Catenaria</taxon>
    </lineage>
</organism>
<keyword evidence="2" id="KW-0472">Membrane</keyword>
<dbReference type="EMBL" id="MCFL01000036">
    <property type="protein sequence ID" value="ORZ33413.1"/>
    <property type="molecule type" value="Genomic_DNA"/>
</dbReference>
<feature type="transmembrane region" description="Helical" evidence="2">
    <location>
        <begin position="128"/>
        <end position="150"/>
    </location>
</feature>
<feature type="region of interest" description="Disordered" evidence="1">
    <location>
        <begin position="282"/>
        <end position="325"/>
    </location>
</feature>
<feature type="region of interest" description="Disordered" evidence="1">
    <location>
        <begin position="337"/>
        <end position="358"/>
    </location>
</feature>
<dbReference type="AlphaFoldDB" id="A0A1Y2HI96"/>
<feature type="compositionally biased region" description="Polar residues" evidence="1">
    <location>
        <begin position="308"/>
        <end position="325"/>
    </location>
</feature>
<feature type="transmembrane region" description="Helical" evidence="2">
    <location>
        <begin position="6"/>
        <end position="25"/>
    </location>
</feature>
<accession>A0A1Y2HI96</accession>
<feature type="compositionally biased region" description="Polar residues" evidence="1">
    <location>
        <begin position="208"/>
        <end position="225"/>
    </location>
</feature>
<dbReference type="OrthoDB" id="2141246at2759"/>
<evidence type="ECO:0008006" key="5">
    <source>
        <dbReference type="Google" id="ProtNLM"/>
    </source>
</evidence>
<evidence type="ECO:0000313" key="4">
    <source>
        <dbReference type="Proteomes" id="UP000193411"/>
    </source>
</evidence>
<keyword evidence="2" id="KW-0812">Transmembrane</keyword>
<comment type="caution">
    <text evidence="3">The sequence shown here is derived from an EMBL/GenBank/DDBJ whole genome shotgun (WGS) entry which is preliminary data.</text>
</comment>
<name>A0A1Y2HI96_9FUNG</name>
<feature type="transmembrane region" description="Helical" evidence="2">
    <location>
        <begin position="46"/>
        <end position="67"/>
    </location>
</feature>
<evidence type="ECO:0000256" key="1">
    <source>
        <dbReference type="SAM" id="MobiDB-lite"/>
    </source>
</evidence>
<reference evidence="3 4" key="1">
    <citation type="submission" date="2016-07" db="EMBL/GenBank/DDBJ databases">
        <title>Pervasive Adenine N6-methylation of Active Genes in Fungi.</title>
        <authorList>
            <consortium name="DOE Joint Genome Institute"/>
            <person name="Mondo S.J."/>
            <person name="Dannebaum R.O."/>
            <person name="Kuo R.C."/>
            <person name="Labutti K."/>
            <person name="Haridas S."/>
            <person name="Kuo A."/>
            <person name="Salamov A."/>
            <person name="Ahrendt S.R."/>
            <person name="Lipzen A."/>
            <person name="Sullivan W."/>
            <person name="Andreopoulos W.B."/>
            <person name="Clum A."/>
            <person name="Lindquist E."/>
            <person name="Daum C."/>
            <person name="Ramamoorthy G.K."/>
            <person name="Gryganskyi A."/>
            <person name="Culley D."/>
            <person name="Magnuson J.K."/>
            <person name="James T.Y."/>
            <person name="O'Malley M.A."/>
            <person name="Stajich J.E."/>
            <person name="Spatafora J.W."/>
            <person name="Visel A."/>
            <person name="Grigoriev I.V."/>
        </authorList>
    </citation>
    <scope>NUCLEOTIDE SEQUENCE [LARGE SCALE GENOMIC DNA]</scope>
    <source>
        <strain evidence="3 4">PL171</strain>
    </source>
</reference>
<feature type="transmembrane region" description="Helical" evidence="2">
    <location>
        <begin position="239"/>
        <end position="259"/>
    </location>
</feature>
<sequence length="358" mass="38276">MNWSPSAVVGIVCASLPVSLWLLVVSCKHLNKQISKHAIAAHDNRNWTPVAIAAAQVMASVGNFVNQSLFLVQLMVPASQLMGGCRLWIEVADMSYFVFQACASIVLIRRATSVVPIRSLSFFFRRSVIQMLFGFVFVCGFTPVVMSVALRTVSVDKQLDVCVAKYHQEFNSAGKIIFFVMYLGLAITFALPLLKHIRAMKRGADKMSQPSRQTSSQPGEPPSTDTLLRKLLRNVTFRILLAVVAYILTALAGLAGFFGNAFQVEFTLQNVAALYAATQAGGSSSRSSGSSGSGQSSSGGVVSRSGPAESNTSSGRTLRPPSSQAFGLSQIGRESMAGHHHSHGAAVQPTKAPTSYGV</sequence>
<dbReference type="Proteomes" id="UP000193411">
    <property type="component" value="Unassembled WGS sequence"/>
</dbReference>
<keyword evidence="2" id="KW-1133">Transmembrane helix</keyword>
<keyword evidence="4" id="KW-1185">Reference proteome</keyword>
<feature type="transmembrane region" description="Helical" evidence="2">
    <location>
        <begin position="87"/>
        <end position="108"/>
    </location>
</feature>
<feature type="compositionally biased region" description="Low complexity" evidence="1">
    <location>
        <begin position="282"/>
        <end position="306"/>
    </location>
</feature>
<feature type="transmembrane region" description="Helical" evidence="2">
    <location>
        <begin position="176"/>
        <end position="194"/>
    </location>
</feature>
<gene>
    <name evidence="3" type="ORF">BCR44DRAFT_57941</name>
</gene>
<feature type="region of interest" description="Disordered" evidence="1">
    <location>
        <begin position="205"/>
        <end position="225"/>
    </location>
</feature>